<evidence type="ECO:0000256" key="2">
    <source>
        <dbReference type="SAM" id="Phobius"/>
    </source>
</evidence>
<evidence type="ECO:0008006" key="5">
    <source>
        <dbReference type="Google" id="ProtNLM"/>
    </source>
</evidence>
<feature type="transmembrane region" description="Helical" evidence="2">
    <location>
        <begin position="294"/>
        <end position="315"/>
    </location>
</feature>
<dbReference type="EMBL" id="CM017328">
    <property type="protein sequence ID" value="KAE8125520.1"/>
    <property type="molecule type" value="Genomic_DNA"/>
</dbReference>
<keyword evidence="4" id="KW-1185">Reference proteome</keyword>
<dbReference type="InterPro" id="IPR027949">
    <property type="entry name" value="Chloroplast_duf"/>
</dbReference>
<feature type="transmembrane region" description="Helical" evidence="2">
    <location>
        <begin position="110"/>
        <end position="135"/>
    </location>
</feature>
<sequence length="424" mass="46451">MFMATLQAASFCSSSTSFRKIKATLNAPKHHQSSDYLSLPKLSNGLQAFVPVSTHIEMKPNTIDSSNTGNDGVSRSKTILQELYTIMEIEADRAEMHKNIGAQRDNWNRLLLNSVNGMTFTAATMAGLAAVGGVIGAPVLALKLSASLLYMAATGILLVMNKIQPSQLAEEQRNAARLFKQLHEDIKITLAVRNPIASDVEDVMEKVLALDKAYPLPLLGTMLDKFPENVEPTVWWPHHLKSQQENKAAGRVERSNGWNENREEEMKEVLGVLERKDAAEYVRLSKVVLKVNKILAVCGPLFTGLAAVGSAFVGLPFGGSWAAFLGVMFGALATVVNTMQHGGQVGMVFEMYRGSAGFFRLMEENITSTLTEKEADKRENGELFELKVALLLGRSLSELRGLARSSSLPSGTRQDKEEYASKLF</sequence>
<reference evidence="3 4" key="1">
    <citation type="submission" date="2019-06" db="EMBL/GenBank/DDBJ databases">
        <title>A chromosomal-level reference genome of Carpinus fangiana (Coryloideae, Betulaceae).</title>
        <authorList>
            <person name="Yang X."/>
            <person name="Wang Z."/>
            <person name="Zhang L."/>
            <person name="Hao G."/>
            <person name="Liu J."/>
            <person name="Yang Y."/>
        </authorList>
    </citation>
    <scope>NUCLEOTIDE SEQUENCE [LARGE SCALE GENOMIC DNA]</scope>
    <source>
        <strain evidence="3">Cfa_2016G</strain>
        <tissue evidence="3">Leaf</tissue>
    </source>
</reference>
<dbReference type="PANTHER" id="PTHR33358:SF7">
    <property type="entry name" value="F-BOX PROTEIN"/>
    <property type="match status" value="1"/>
</dbReference>
<gene>
    <name evidence="3" type="ORF">FH972_020315</name>
</gene>
<name>A0A5N6RW13_9ROSI</name>
<keyword evidence="2" id="KW-0812">Transmembrane</keyword>
<organism evidence="3 4">
    <name type="scientific">Carpinus fangiana</name>
    <dbReference type="NCBI Taxonomy" id="176857"/>
    <lineage>
        <taxon>Eukaryota</taxon>
        <taxon>Viridiplantae</taxon>
        <taxon>Streptophyta</taxon>
        <taxon>Embryophyta</taxon>
        <taxon>Tracheophyta</taxon>
        <taxon>Spermatophyta</taxon>
        <taxon>Magnoliopsida</taxon>
        <taxon>eudicotyledons</taxon>
        <taxon>Gunneridae</taxon>
        <taxon>Pentapetalae</taxon>
        <taxon>rosids</taxon>
        <taxon>fabids</taxon>
        <taxon>Fagales</taxon>
        <taxon>Betulaceae</taxon>
        <taxon>Carpinus</taxon>
    </lineage>
</organism>
<dbReference type="Proteomes" id="UP000327013">
    <property type="component" value="Chromosome 8"/>
</dbReference>
<dbReference type="AlphaFoldDB" id="A0A5N6RW13"/>
<keyword evidence="2" id="KW-1133">Transmembrane helix</keyword>
<evidence type="ECO:0000313" key="4">
    <source>
        <dbReference type="Proteomes" id="UP000327013"/>
    </source>
</evidence>
<dbReference type="Pfam" id="PF14476">
    <property type="entry name" value="Chloroplast_duf"/>
    <property type="match status" value="1"/>
</dbReference>
<feature type="transmembrane region" description="Helical" evidence="2">
    <location>
        <begin position="141"/>
        <end position="160"/>
    </location>
</feature>
<keyword evidence="2" id="KW-0472">Membrane</keyword>
<dbReference type="PANTHER" id="PTHR33358">
    <property type="entry name" value="F-BOX PROTEIN WITH A DOMAIN PROTEIN"/>
    <property type="match status" value="1"/>
</dbReference>
<feature type="compositionally biased region" description="Basic and acidic residues" evidence="1">
    <location>
        <begin position="413"/>
        <end position="424"/>
    </location>
</feature>
<evidence type="ECO:0000256" key="1">
    <source>
        <dbReference type="SAM" id="MobiDB-lite"/>
    </source>
</evidence>
<proteinExistence type="predicted"/>
<accession>A0A5N6RW13</accession>
<feature type="region of interest" description="Disordered" evidence="1">
    <location>
        <begin position="405"/>
        <end position="424"/>
    </location>
</feature>
<feature type="transmembrane region" description="Helical" evidence="2">
    <location>
        <begin position="321"/>
        <end position="339"/>
    </location>
</feature>
<protein>
    <recommendedName>
        <fullName evidence="5">F-box protein</fullName>
    </recommendedName>
</protein>
<dbReference type="OrthoDB" id="1897643at2759"/>
<evidence type="ECO:0000313" key="3">
    <source>
        <dbReference type="EMBL" id="KAE8125520.1"/>
    </source>
</evidence>